<dbReference type="Proteomes" id="UP000629098">
    <property type="component" value="Unassembled WGS sequence"/>
</dbReference>
<keyword evidence="3" id="KW-1185">Reference proteome</keyword>
<dbReference type="PANTHER" id="PTHR38813:SF1">
    <property type="entry name" value="TOXIN RELE1-RELATED"/>
    <property type="match status" value="1"/>
</dbReference>
<proteinExistence type="predicted"/>
<evidence type="ECO:0000313" key="3">
    <source>
        <dbReference type="Proteomes" id="UP000629098"/>
    </source>
</evidence>
<dbReference type="AlphaFoldDB" id="A0A8J7C945"/>
<dbReference type="InterPro" id="IPR035093">
    <property type="entry name" value="RelE/ParE_toxin_dom_sf"/>
</dbReference>
<evidence type="ECO:0000256" key="1">
    <source>
        <dbReference type="ARBA" id="ARBA00022649"/>
    </source>
</evidence>
<accession>A0A8J7C945</accession>
<organism evidence="2 3">
    <name type="scientific">Iningainema tapete BLCC-T55</name>
    <dbReference type="NCBI Taxonomy" id="2748662"/>
    <lineage>
        <taxon>Bacteria</taxon>
        <taxon>Bacillati</taxon>
        <taxon>Cyanobacteriota</taxon>
        <taxon>Cyanophyceae</taxon>
        <taxon>Nostocales</taxon>
        <taxon>Scytonemataceae</taxon>
        <taxon>Iningainema tapete</taxon>
    </lineage>
</organism>
<dbReference type="SUPFAM" id="SSF143011">
    <property type="entry name" value="RelE-like"/>
    <property type="match status" value="1"/>
</dbReference>
<dbReference type="NCBIfam" id="TIGR02385">
    <property type="entry name" value="RelE_StbE"/>
    <property type="match status" value="1"/>
</dbReference>
<reference evidence="2" key="1">
    <citation type="submission" date="2020-09" db="EMBL/GenBank/DDBJ databases">
        <title>Iningainema tapete sp. nov. (Scytonemataceae, Cyanobacteria) from greenhouses in central Florida (USA) produces two types of nodularin with biosynthetic potential for microcystin-LR and anabaenopeptins.</title>
        <authorList>
            <person name="Berthold D.E."/>
            <person name="Lefler F.W."/>
            <person name="Huang I.-S."/>
            <person name="Abdulla H."/>
            <person name="Zimba P.V."/>
            <person name="Laughinghouse H.D. IV."/>
        </authorList>
    </citation>
    <scope>NUCLEOTIDE SEQUENCE</scope>
    <source>
        <strain evidence="2">BLCCT55</strain>
    </source>
</reference>
<sequence>MYSIALSEEATQFFEAASAKLQERLDRAFEQIKTNPRFHLNIKTLKGNYAGYYRYRVGDYRIVYSIDDQTMRVLVNIIAHRSEVYDS</sequence>
<dbReference type="InterPro" id="IPR052747">
    <property type="entry name" value="TA_system_RelE_toxin"/>
</dbReference>
<gene>
    <name evidence="2" type="ORF">ICL16_00335</name>
</gene>
<evidence type="ECO:0000313" key="2">
    <source>
        <dbReference type="EMBL" id="MBD2770610.1"/>
    </source>
</evidence>
<dbReference type="Pfam" id="PF05016">
    <property type="entry name" value="ParE_toxin"/>
    <property type="match status" value="1"/>
</dbReference>
<protein>
    <submittedName>
        <fullName evidence="2">Type II toxin-antitoxin system RelE/ParE family toxin</fullName>
    </submittedName>
</protein>
<dbReference type="InterPro" id="IPR007712">
    <property type="entry name" value="RelE/ParE_toxin"/>
</dbReference>
<dbReference type="Gene3D" id="3.30.2310.20">
    <property type="entry name" value="RelE-like"/>
    <property type="match status" value="1"/>
</dbReference>
<comment type="caution">
    <text evidence="2">The sequence shown here is derived from an EMBL/GenBank/DDBJ whole genome shotgun (WGS) entry which is preliminary data.</text>
</comment>
<dbReference type="EMBL" id="JACXAE010000005">
    <property type="protein sequence ID" value="MBD2770610.1"/>
    <property type="molecule type" value="Genomic_DNA"/>
</dbReference>
<name>A0A8J7C945_9CYAN</name>
<dbReference type="PANTHER" id="PTHR38813">
    <property type="match status" value="1"/>
</dbReference>
<keyword evidence="1" id="KW-1277">Toxin-antitoxin system</keyword>